<comment type="caution">
    <text evidence="1">The sequence shown here is derived from an EMBL/GenBank/DDBJ whole genome shotgun (WGS) entry which is preliminary data.</text>
</comment>
<evidence type="ECO:0000313" key="1">
    <source>
        <dbReference type="EMBL" id="KAI4868691.1"/>
    </source>
</evidence>
<dbReference type="EMBL" id="MU393436">
    <property type="protein sequence ID" value="KAI4868691.1"/>
    <property type="molecule type" value="Genomic_DNA"/>
</dbReference>
<organism evidence="1 2">
    <name type="scientific">Hypoxylon rubiginosum</name>
    <dbReference type="NCBI Taxonomy" id="110542"/>
    <lineage>
        <taxon>Eukaryota</taxon>
        <taxon>Fungi</taxon>
        <taxon>Dikarya</taxon>
        <taxon>Ascomycota</taxon>
        <taxon>Pezizomycotina</taxon>
        <taxon>Sordariomycetes</taxon>
        <taxon>Xylariomycetidae</taxon>
        <taxon>Xylariales</taxon>
        <taxon>Hypoxylaceae</taxon>
        <taxon>Hypoxylon</taxon>
    </lineage>
</organism>
<reference evidence="1 2" key="1">
    <citation type="journal article" date="2022" name="New Phytol.">
        <title>Ecological generalism drives hyperdiversity of secondary metabolite gene clusters in xylarialean endophytes.</title>
        <authorList>
            <person name="Franco M.E.E."/>
            <person name="Wisecaver J.H."/>
            <person name="Arnold A.E."/>
            <person name="Ju Y.M."/>
            <person name="Slot J.C."/>
            <person name="Ahrendt S."/>
            <person name="Moore L.P."/>
            <person name="Eastman K.E."/>
            <person name="Scott K."/>
            <person name="Konkel Z."/>
            <person name="Mondo S.J."/>
            <person name="Kuo A."/>
            <person name="Hayes R.D."/>
            <person name="Haridas S."/>
            <person name="Andreopoulos B."/>
            <person name="Riley R."/>
            <person name="LaButti K."/>
            <person name="Pangilinan J."/>
            <person name="Lipzen A."/>
            <person name="Amirebrahimi M."/>
            <person name="Yan J."/>
            <person name="Adam C."/>
            <person name="Keymanesh K."/>
            <person name="Ng V."/>
            <person name="Louie K."/>
            <person name="Northen T."/>
            <person name="Drula E."/>
            <person name="Henrissat B."/>
            <person name="Hsieh H.M."/>
            <person name="Youens-Clark K."/>
            <person name="Lutzoni F."/>
            <person name="Miadlikowska J."/>
            <person name="Eastwood D.C."/>
            <person name="Hamelin R.C."/>
            <person name="Grigoriev I.V."/>
            <person name="U'Ren J.M."/>
        </authorList>
    </citation>
    <scope>NUCLEOTIDE SEQUENCE [LARGE SCALE GENOMIC DNA]</scope>
    <source>
        <strain evidence="1 2">CBS 119005</strain>
    </source>
</reference>
<name>A0ACB9ZBD0_9PEZI</name>
<proteinExistence type="predicted"/>
<dbReference type="Proteomes" id="UP001497700">
    <property type="component" value="Unassembled WGS sequence"/>
</dbReference>
<evidence type="ECO:0000313" key="2">
    <source>
        <dbReference type="Proteomes" id="UP001497700"/>
    </source>
</evidence>
<keyword evidence="2" id="KW-1185">Reference proteome</keyword>
<gene>
    <name evidence="1" type="ORF">F4820DRAFT_444867</name>
</gene>
<protein>
    <submittedName>
        <fullName evidence="1">Fic/DOC family protein</fullName>
    </submittedName>
</protein>
<accession>A0ACB9ZBD0</accession>
<sequence>MKQSLCDTISKGWPSISWDATDVVSMTIRADDTYRQYAPGQDPNKLFEKAAGWISQIRATTLNNDQQDLINELIHEAMVRAIYGSNMIEHAGLGHDITVRLCRKIFAGEDVGEISEGSISYQSDLQELYSLQPDLKSMSVQNVLRGRSEIVQHAKAFQHIIRAFVAERQDLTEDLIKETHRVLTRGVPIRLRDGPEVPPEDSFPVKMKEMCDKLKEELAAADEDKAIDPFSVAAKYSLQFVEVHPFQDGNGRLCRMILNAVLCRYAGVVVPIGEREEEREEYRGIKRRSSETMEGHGEYAVFVLRRAFTRLRDMKKKLAGKGRGKSATSSDASSTVTG</sequence>